<keyword evidence="2" id="KW-1185">Reference proteome</keyword>
<name>A0ACB9CNB4_ARCLA</name>
<accession>A0ACB9CNB4</accession>
<evidence type="ECO:0000313" key="2">
    <source>
        <dbReference type="Proteomes" id="UP001055879"/>
    </source>
</evidence>
<organism evidence="1 2">
    <name type="scientific">Arctium lappa</name>
    <name type="common">Greater burdock</name>
    <name type="synonym">Lappa major</name>
    <dbReference type="NCBI Taxonomy" id="4217"/>
    <lineage>
        <taxon>Eukaryota</taxon>
        <taxon>Viridiplantae</taxon>
        <taxon>Streptophyta</taxon>
        <taxon>Embryophyta</taxon>
        <taxon>Tracheophyta</taxon>
        <taxon>Spermatophyta</taxon>
        <taxon>Magnoliopsida</taxon>
        <taxon>eudicotyledons</taxon>
        <taxon>Gunneridae</taxon>
        <taxon>Pentapetalae</taxon>
        <taxon>asterids</taxon>
        <taxon>campanulids</taxon>
        <taxon>Asterales</taxon>
        <taxon>Asteraceae</taxon>
        <taxon>Carduoideae</taxon>
        <taxon>Cardueae</taxon>
        <taxon>Arctiinae</taxon>
        <taxon>Arctium</taxon>
    </lineage>
</organism>
<sequence>MWLLIDSIDRLITPKNHIIIYKMFKISYFSQLLAFVLYLHGCPRHKTSFLFTSHCFSTAPLTAFPELSSKTSSQNP</sequence>
<comment type="caution">
    <text evidence="1">The sequence shown here is derived from an EMBL/GenBank/DDBJ whole genome shotgun (WGS) entry which is preliminary data.</text>
</comment>
<evidence type="ECO:0000313" key="1">
    <source>
        <dbReference type="EMBL" id="KAI3735833.1"/>
    </source>
</evidence>
<gene>
    <name evidence="1" type="ORF">L6452_15353</name>
</gene>
<dbReference type="EMBL" id="CM042050">
    <property type="protein sequence ID" value="KAI3735833.1"/>
    <property type="molecule type" value="Genomic_DNA"/>
</dbReference>
<reference evidence="2" key="1">
    <citation type="journal article" date="2022" name="Mol. Ecol. Resour.">
        <title>The genomes of chicory, endive, great burdock and yacon provide insights into Asteraceae palaeo-polyploidization history and plant inulin production.</title>
        <authorList>
            <person name="Fan W."/>
            <person name="Wang S."/>
            <person name="Wang H."/>
            <person name="Wang A."/>
            <person name="Jiang F."/>
            <person name="Liu H."/>
            <person name="Zhao H."/>
            <person name="Xu D."/>
            <person name="Zhang Y."/>
        </authorList>
    </citation>
    <scope>NUCLEOTIDE SEQUENCE [LARGE SCALE GENOMIC DNA]</scope>
    <source>
        <strain evidence="2">cv. Niubang</strain>
    </source>
</reference>
<proteinExistence type="predicted"/>
<reference evidence="1 2" key="2">
    <citation type="journal article" date="2022" name="Mol. Ecol. Resour.">
        <title>The genomes of chicory, endive, great burdock and yacon provide insights into Asteraceae paleo-polyploidization history and plant inulin production.</title>
        <authorList>
            <person name="Fan W."/>
            <person name="Wang S."/>
            <person name="Wang H."/>
            <person name="Wang A."/>
            <person name="Jiang F."/>
            <person name="Liu H."/>
            <person name="Zhao H."/>
            <person name="Xu D."/>
            <person name="Zhang Y."/>
        </authorList>
    </citation>
    <scope>NUCLEOTIDE SEQUENCE [LARGE SCALE GENOMIC DNA]</scope>
    <source>
        <strain evidence="2">cv. Niubang</strain>
    </source>
</reference>
<dbReference type="Proteomes" id="UP001055879">
    <property type="component" value="Linkage Group LG04"/>
</dbReference>
<protein>
    <submittedName>
        <fullName evidence="1">Uncharacterized protein</fullName>
    </submittedName>
</protein>